<name>A0A195BGI5_9HYME</name>
<keyword evidence="3" id="KW-1185">Reference proteome</keyword>
<dbReference type="STRING" id="520822.A0A195BGI5"/>
<evidence type="ECO:0000313" key="3">
    <source>
        <dbReference type="Proteomes" id="UP000078540"/>
    </source>
</evidence>
<protein>
    <recommendedName>
        <fullName evidence="4">DUF4371 domain-containing protein</fullName>
    </recommendedName>
</protein>
<evidence type="ECO:0008006" key="4">
    <source>
        <dbReference type="Google" id="ProtNLM"/>
    </source>
</evidence>
<feature type="region of interest" description="Disordered" evidence="1">
    <location>
        <begin position="1"/>
        <end position="24"/>
    </location>
</feature>
<gene>
    <name evidence="2" type="ORF">ALC53_05785</name>
</gene>
<sequence length="262" mass="30810">MKNSDESPVKRLKSKQEKKEDVSIKEDDILLEQNVLGDENVLEEEEEKETKKKSSTVSPSILTIFKTYYQNNSFSFCGLAFRGEYEVIASSNNRNYLITCLENIQDYRHELKKLFLLRIYYVPCVGHSLNLVEEYSVNKCIDFVNFFARLYAFFSVSMHRWSILLKHMRTTLKVMSCHYCISKLSRIIYNSFINYMKLRIMKVKSPKLVTKQLEFDLITANDMLHSLVDFISDLRNDFIAIENDCKNLVSVLFRPIHSDTQK</sequence>
<evidence type="ECO:0000313" key="2">
    <source>
        <dbReference type="EMBL" id="KYM83739.1"/>
    </source>
</evidence>
<organism evidence="2 3">
    <name type="scientific">Atta colombica</name>
    <dbReference type="NCBI Taxonomy" id="520822"/>
    <lineage>
        <taxon>Eukaryota</taxon>
        <taxon>Metazoa</taxon>
        <taxon>Ecdysozoa</taxon>
        <taxon>Arthropoda</taxon>
        <taxon>Hexapoda</taxon>
        <taxon>Insecta</taxon>
        <taxon>Pterygota</taxon>
        <taxon>Neoptera</taxon>
        <taxon>Endopterygota</taxon>
        <taxon>Hymenoptera</taxon>
        <taxon>Apocrita</taxon>
        <taxon>Aculeata</taxon>
        <taxon>Formicoidea</taxon>
        <taxon>Formicidae</taxon>
        <taxon>Myrmicinae</taxon>
        <taxon>Atta</taxon>
    </lineage>
</organism>
<dbReference type="AlphaFoldDB" id="A0A195BGI5"/>
<evidence type="ECO:0000256" key="1">
    <source>
        <dbReference type="SAM" id="MobiDB-lite"/>
    </source>
</evidence>
<proteinExistence type="predicted"/>
<reference evidence="2 3" key="1">
    <citation type="submission" date="2015-09" db="EMBL/GenBank/DDBJ databases">
        <title>Atta colombica WGS genome.</title>
        <authorList>
            <person name="Nygaard S."/>
            <person name="Hu H."/>
            <person name="Boomsma J."/>
            <person name="Zhang G."/>
        </authorList>
    </citation>
    <scope>NUCLEOTIDE SEQUENCE [LARGE SCALE GENOMIC DNA]</scope>
    <source>
        <strain evidence="2">Treedump-2</strain>
        <tissue evidence="2">Whole body</tissue>
    </source>
</reference>
<dbReference type="EMBL" id="KQ976480">
    <property type="protein sequence ID" value="KYM83739.1"/>
    <property type="molecule type" value="Genomic_DNA"/>
</dbReference>
<accession>A0A195BGI5</accession>
<dbReference type="Proteomes" id="UP000078540">
    <property type="component" value="Unassembled WGS sequence"/>
</dbReference>